<sequence>MLRRFMFNELVWKCEIPLNTVVIHLNQTNAKYNKVEMEDETNNRNRLVELNIRSISELSKAFLTLHSTQHFNNKQVS</sequence>
<gene>
    <name evidence="1" type="ORF">CLUMA_CG019866</name>
</gene>
<dbReference type="AlphaFoldDB" id="A0A1J1J7P4"/>
<evidence type="ECO:0000313" key="2">
    <source>
        <dbReference type="Proteomes" id="UP000183832"/>
    </source>
</evidence>
<accession>A0A1J1J7P4</accession>
<evidence type="ECO:0000313" key="1">
    <source>
        <dbReference type="EMBL" id="CRL06921.1"/>
    </source>
</evidence>
<dbReference type="Proteomes" id="UP000183832">
    <property type="component" value="Unassembled WGS sequence"/>
</dbReference>
<name>A0A1J1J7P4_9DIPT</name>
<proteinExistence type="predicted"/>
<protein>
    <submittedName>
        <fullName evidence="1">CLUMA_CG019866, isoform A</fullName>
    </submittedName>
</protein>
<reference evidence="1 2" key="1">
    <citation type="submission" date="2015-04" db="EMBL/GenBank/DDBJ databases">
        <authorList>
            <person name="Syromyatnikov M.Y."/>
            <person name="Popov V.N."/>
        </authorList>
    </citation>
    <scope>NUCLEOTIDE SEQUENCE [LARGE SCALE GENOMIC DNA]</scope>
</reference>
<dbReference type="EMBL" id="CVRI01000067">
    <property type="protein sequence ID" value="CRL06921.1"/>
    <property type="molecule type" value="Genomic_DNA"/>
</dbReference>
<keyword evidence="2" id="KW-1185">Reference proteome</keyword>
<organism evidence="1 2">
    <name type="scientific">Clunio marinus</name>
    <dbReference type="NCBI Taxonomy" id="568069"/>
    <lineage>
        <taxon>Eukaryota</taxon>
        <taxon>Metazoa</taxon>
        <taxon>Ecdysozoa</taxon>
        <taxon>Arthropoda</taxon>
        <taxon>Hexapoda</taxon>
        <taxon>Insecta</taxon>
        <taxon>Pterygota</taxon>
        <taxon>Neoptera</taxon>
        <taxon>Endopterygota</taxon>
        <taxon>Diptera</taxon>
        <taxon>Nematocera</taxon>
        <taxon>Chironomoidea</taxon>
        <taxon>Chironomidae</taxon>
        <taxon>Clunio</taxon>
    </lineage>
</organism>